<feature type="compositionally biased region" description="Basic and acidic residues" evidence="1">
    <location>
        <begin position="199"/>
        <end position="209"/>
    </location>
</feature>
<evidence type="ECO:0000256" key="1">
    <source>
        <dbReference type="SAM" id="MobiDB-lite"/>
    </source>
</evidence>
<feature type="compositionally biased region" description="Basic and acidic residues" evidence="1">
    <location>
        <begin position="100"/>
        <end position="112"/>
    </location>
</feature>
<accession>A0A2H9TQG2</accession>
<comment type="caution">
    <text evidence="2">The sequence shown here is derived from an EMBL/GenBank/DDBJ whole genome shotgun (WGS) entry which is preliminary data.</text>
</comment>
<feature type="compositionally biased region" description="Low complexity" evidence="1">
    <location>
        <begin position="24"/>
        <end position="33"/>
    </location>
</feature>
<reference evidence="2 3" key="1">
    <citation type="submission" date="2016-10" db="EMBL/GenBank/DDBJ databases">
        <title>The genome of Paramicrosporidium saccamoebae is the missing link in understanding Cryptomycota and Microsporidia evolution.</title>
        <authorList>
            <person name="Quandt C.A."/>
            <person name="Beaudet D."/>
            <person name="Corsaro D."/>
            <person name="Michel R."/>
            <person name="Corradi N."/>
            <person name="James T."/>
        </authorList>
    </citation>
    <scope>NUCLEOTIDE SEQUENCE [LARGE SCALE GENOMIC DNA]</scope>
    <source>
        <strain evidence="2 3">KSL3</strain>
    </source>
</reference>
<feature type="compositionally biased region" description="Acidic residues" evidence="1">
    <location>
        <begin position="34"/>
        <end position="61"/>
    </location>
</feature>
<dbReference type="AlphaFoldDB" id="A0A2H9TQG2"/>
<gene>
    <name evidence="2" type="ORF">PSACC_00280</name>
</gene>
<feature type="region of interest" description="Disordered" evidence="1">
    <location>
        <begin position="1"/>
        <end position="73"/>
    </location>
</feature>
<feature type="compositionally biased region" description="Acidic residues" evidence="1">
    <location>
        <begin position="1"/>
        <end position="19"/>
    </location>
</feature>
<sequence length="218" mass="24651">MLINDEADLPATDSDSEDLDYLKTESSSLSDNSSDSDDSTTESDEGLFDESEMESEWDEGASEPIGEPGSLNMPIEILRSIQRDLENIKETQEELVLEAKPVERQRPRKAVERPLTSESGTVRGSLKGMLRRSKVSRESDGPRRLKTSKGFGGSRRLKIPREPEAHKRSKISSESNAHRGPKAPKRSDSHEISSLNRSDQNKRIFENTTRRKRKWPRT</sequence>
<evidence type="ECO:0000313" key="2">
    <source>
        <dbReference type="EMBL" id="PJF19900.1"/>
    </source>
</evidence>
<evidence type="ECO:0000313" key="3">
    <source>
        <dbReference type="Proteomes" id="UP000240830"/>
    </source>
</evidence>
<keyword evidence="3" id="KW-1185">Reference proteome</keyword>
<name>A0A2H9TQG2_9FUNG</name>
<proteinExistence type="predicted"/>
<dbReference type="EMBL" id="MTSL01000030">
    <property type="protein sequence ID" value="PJF19900.1"/>
    <property type="molecule type" value="Genomic_DNA"/>
</dbReference>
<protein>
    <submittedName>
        <fullName evidence="2">Uncharacterized protein</fullName>
    </submittedName>
</protein>
<dbReference type="Proteomes" id="UP000240830">
    <property type="component" value="Unassembled WGS sequence"/>
</dbReference>
<organism evidence="2 3">
    <name type="scientific">Paramicrosporidium saccamoebae</name>
    <dbReference type="NCBI Taxonomy" id="1246581"/>
    <lineage>
        <taxon>Eukaryota</taxon>
        <taxon>Fungi</taxon>
        <taxon>Fungi incertae sedis</taxon>
        <taxon>Cryptomycota</taxon>
        <taxon>Cryptomycota incertae sedis</taxon>
        <taxon>Paramicrosporidium</taxon>
    </lineage>
</organism>
<feature type="region of interest" description="Disordered" evidence="1">
    <location>
        <begin position="93"/>
        <end position="218"/>
    </location>
</feature>